<feature type="region of interest" description="Disordered" evidence="1">
    <location>
        <begin position="103"/>
        <end position="161"/>
    </location>
</feature>
<protein>
    <submittedName>
        <fullName evidence="2">Uncharacterized protein</fullName>
    </submittedName>
</protein>
<evidence type="ECO:0000256" key="1">
    <source>
        <dbReference type="SAM" id="MobiDB-lite"/>
    </source>
</evidence>
<dbReference type="VEuPathDB" id="FungiDB:VP01_2890g4"/>
<name>A0A0L6V3G6_9BASI</name>
<organism evidence="2 3">
    <name type="scientific">Puccinia sorghi</name>
    <dbReference type="NCBI Taxonomy" id="27349"/>
    <lineage>
        <taxon>Eukaryota</taxon>
        <taxon>Fungi</taxon>
        <taxon>Dikarya</taxon>
        <taxon>Basidiomycota</taxon>
        <taxon>Pucciniomycotina</taxon>
        <taxon>Pucciniomycetes</taxon>
        <taxon>Pucciniales</taxon>
        <taxon>Pucciniaceae</taxon>
        <taxon>Puccinia</taxon>
    </lineage>
</organism>
<keyword evidence="3" id="KW-1185">Reference proteome</keyword>
<dbReference type="EMBL" id="LAVV01007824">
    <property type="protein sequence ID" value="KNZ54655.1"/>
    <property type="molecule type" value="Genomic_DNA"/>
</dbReference>
<feature type="compositionally biased region" description="Basic and acidic residues" evidence="1">
    <location>
        <begin position="118"/>
        <end position="135"/>
    </location>
</feature>
<gene>
    <name evidence="2" type="ORF">VP01_2890g4</name>
</gene>
<dbReference type="AlphaFoldDB" id="A0A0L6V3G6"/>
<proteinExistence type="predicted"/>
<reference evidence="2 3" key="1">
    <citation type="submission" date="2015-08" db="EMBL/GenBank/DDBJ databases">
        <title>Next Generation Sequencing and Analysis of the Genome of Puccinia sorghi L Schw, the Causal Agent of Maize Common Rust.</title>
        <authorList>
            <person name="Rochi L."/>
            <person name="Burguener G."/>
            <person name="Darino M."/>
            <person name="Turjanski A."/>
            <person name="Kreff E."/>
            <person name="Dieguez M.J."/>
            <person name="Sacco F."/>
        </authorList>
    </citation>
    <scope>NUCLEOTIDE SEQUENCE [LARGE SCALE GENOMIC DNA]</scope>
    <source>
        <strain evidence="2 3">RO10H11247</strain>
    </source>
</reference>
<evidence type="ECO:0000313" key="3">
    <source>
        <dbReference type="Proteomes" id="UP000037035"/>
    </source>
</evidence>
<comment type="caution">
    <text evidence="2">The sequence shown here is derived from an EMBL/GenBank/DDBJ whole genome shotgun (WGS) entry which is preliminary data.</text>
</comment>
<sequence length="161" mass="17564">MMQDEVIGGVFISVGCSFGSWECVDVPGMVDPSKPERHNTTLGAKGLLGTLIGYNDKFLSYKILSDDGCIVNTKHLSFLELQNSNTSSFDDEDITILNEDVVDLSPEATESNAETPEEISKYVSEEEESSVDKEVTASLAPNPTCTLRDQTSKVKPTKIHT</sequence>
<evidence type="ECO:0000313" key="2">
    <source>
        <dbReference type="EMBL" id="KNZ54655.1"/>
    </source>
</evidence>
<feature type="compositionally biased region" description="Polar residues" evidence="1">
    <location>
        <begin position="139"/>
        <end position="149"/>
    </location>
</feature>
<accession>A0A0L6V3G6</accession>
<dbReference type="Proteomes" id="UP000037035">
    <property type="component" value="Unassembled WGS sequence"/>
</dbReference>